<dbReference type="Pfam" id="PF01636">
    <property type="entry name" value="APH"/>
    <property type="match status" value="1"/>
</dbReference>
<dbReference type="GeneID" id="77729170"/>
<dbReference type="InterPro" id="IPR002575">
    <property type="entry name" value="Aminoglycoside_PTrfase"/>
</dbReference>
<dbReference type="Gene3D" id="3.90.1200.10">
    <property type="match status" value="1"/>
</dbReference>
<dbReference type="SUPFAM" id="SSF118310">
    <property type="entry name" value="AN1-like Zinc finger"/>
    <property type="match status" value="1"/>
</dbReference>
<evidence type="ECO:0000259" key="1">
    <source>
        <dbReference type="Pfam" id="PF01636"/>
    </source>
</evidence>
<sequence length="443" mass="49943">MLTDPCDYPDCSAWALPVAGDCERCRKHLCTHHNLPPTHLCGEIGWTYEGQMSPLDQENARMQTSLNDLGIERSALELRPGHTLKPICLVVDSLPRGMFNIIVPIEFDDGVKWVARVRRKTFFQLPSRVVRMCTQGEIDTMKWLARVDAAPVPKIVSPLYTHGDTDFYFMEMITGTSFPDPLPTGDDRLSLIRTTIWDYAKISIRRSLHPLRLVGTLYHDPIADAFSVGPHLNFFIPNQAIPHFPGPWKTTAQKYAQRFDDILADIRAGTLYPDDREQAFLVHRWMKEVVVAYPPYQHEEDTFIVHEDSNAGMIMVDVEGKITGLIDWERASVGSKVEAFATPAAFEDRSLILTGSNDLSFAEVELVTAYTELGRPDLAECIVLGKPFQWLSMILGAEDWKLYKYLKALGVSLGLEMEDSMAGFLEVQKGKYEEELGFLGGQA</sequence>
<comment type="caution">
    <text evidence="2">The sequence shown here is derived from an EMBL/GenBank/DDBJ whole genome shotgun (WGS) entry which is preliminary data.</text>
</comment>
<gene>
    <name evidence="2" type="ORF">MKK02DRAFT_38164</name>
</gene>
<dbReference type="SUPFAM" id="SSF56112">
    <property type="entry name" value="Protein kinase-like (PK-like)"/>
    <property type="match status" value="1"/>
</dbReference>
<dbReference type="PANTHER" id="PTHR21310:SF15">
    <property type="entry name" value="AMINOGLYCOSIDE PHOSPHOTRANSFERASE DOMAIN-CONTAINING PROTEIN"/>
    <property type="match status" value="1"/>
</dbReference>
<feature type="domain" description="Aminoglycoside phosphotransferase" evidence="1">
    <location>
        <begin position="120"/>
        <end position="334"/>
    </location>
</feature>
<keyword evidence="3" id="KW-1185">Reference proteome</keyword>
<organism evidence="2 3">
    <name type="scientific">Dioszegia hungarica</name>
    <dbReference type="NCBI Taxonomy" id="4972"/>
    <lineage>
        <taxon>Eukaryota</taxon>
        <taxon>Fungi</taxon>
        <taxon>Dikarya</taxon>
        <taxon>Basidiomycota</taxon>
        <taxon>Agaricomycotina</taxon>
        <taxon>Tremellomycetes</taxon>
        <taxon>Tremellales</taxon>
        <taxon>Bulleribasidiaceae</taxon>
        <taxon>Dioszegia</taxon>
    </lineage>
</organism>
<dbReference type="EMBL" id="JAKWFO010000008">
    <property type="protein sequence ID" value="KAI9633511.1"/>
    <property type="molecule type" value="Genomic_DNA"/>
</dbReference>
<dbReference type="InterPro" id="IPR011009">
    <property type="entry name" value="Kinase-like_dom_sf"/>
</dbReference>
<dbReference type="RefSeq" id="XP_052943288.1">
    <property type="nucleotide sequence ID" value="XM_053089965.1"/>
</dbReference>
<dbReference type="Proteomes" id="UP001164286">
    <property type="component" value="Unassembled WGS sequence"/>
</dbReference>
<evidence type="ECO:0000313" key="2">
    <source>
        <dbReference type="EMBL" id="KAI9633511.1"/>
    </source>
</evidence>
<reference evidence="2" key="1">
    <citation type="journal article" date="2022" name="G3 (Bethesda)">
        <title>High quality genome of the basidiomycete yeast Dioszegia hungarica PDD-24b-2 isolated from cloud water.</title>
        <authorList>
            <person name="Jarrige D."/>
            <person name="Haridas S."/>
            <person name="Bleykasten-Grosshans C."/>
            <person name="Joly M."/>
            <person name="Nadalig T."/>
            <person name="Sancelme M."/>
            <person name="Vuilleumier S."/>
            <person name="Grigoriev I.V."/>
            <person name="Amato P."/>
            <person name="Bringel F."/>
        </authorList>
    </citation>
    <scope>NUCLEOTIDE SEQUENCE</scope>
    <source>
        <strain evidence="2">PDD-24b-2</strain>
    </source>
</reference>
<dbReference type="InterPro" id="IPR035896">
    <property type="entry name" value="AN1-like_Znf"/>
</dbReference>
<proteinExistence type="predicted"/>
<name>A0AA38LU64_9TREE</name>
<dbReference type="PANTHER" id="PTHR21310">
    <property type="entry name" value="AMINOGLYCOSIDE PHOSPHOTRANSFERASE-RELATED-RELATED"/>
    <property type="match status" value="1"/>
</dbReference>
<dbReference type="InterPro" id="IPR051678">
    <property type="entry name" value="AGP_Transferase"/>
</dbReference>
<dbReference type="AlphaFoldDB" id="A0AA38LU64"/>
<evidence type="ECO:0000313" key="3">
    <source>
        <dbReference type="Proteomes" id="UP001164286"/>
    </source>
</evidence>
<accession>A0AA38LU64</accession>
<protein>
    <recommendedName>
        <fullName evidence="1">Aminoglycoside phosphotransferase domain-containing protein</fullName>
    </recommendedName>
</protein>